<evidence type="ECO:0000256" key="4">
    <source>
        <dbReference type="ARBA" id="ARBA00022723"/>
    </source>
</evidence>
<dbReference type="GO" id="GO:0046872">
    <property type="term" value="F:metal ion binding"/>
    <property type="evidence" value="ECO:0007669"/>
    <property type="project" value="UniProtKB-KW"/>
</dbReference>
<name>A0AAE3XXM2_VARPD</name>
<evidence type="ECO:0000256" key="2">
    <source>
        <dbReference type="ARBA" id="ARBA00001947"/>
    </source>
</evidence>
<dbReference type="Pfam" id="PF07687">
    <property type="entry name" value="M20_dimer"/>
    <property type="match status" value="1"/>
</dbReference>
<dbReference type="EMBL" id="JAVDQZ010000003">
    <property type="protein sequence ID" value="MDR6426194.1"/>
    <property type="molecule type" value="Genomic_DNA"/>
</dbReference>
<proteinExistence type="inferred from homology"/>
<keyword evidence="5 9" id="KW-0378">Hydrolase</keyword>
<dbReference type="Proteomes" id="UP001184828">
    <property type="component" value="Unassembled WGS sequence"/>
</dbReference>
<accession>A0AAE3XXM2</accession>
<dbReference type="AlphaFoldDB" id="A0AAE3XXM2"/>
<comment type="cofactor">
    <cofactor evidence="2">
        <name>Zn(2+)</name>
        <dbReference type="ChEBI" id="CHEBI:29105"/>
    </cofactor>
</comment>
<feature type="domain" description="Peptidase M20 dimerisation" evidence="8">
    <location>
        <begin position="263"/>
        <end position="374"/>
    </location>
</feature>
<dbReference type="NCBIfam" id="TIGR01910">
    <property type="entry name" value="DapE-ArgE"/>
    <property type="match status" value="1"/>
</dbReference>
<evidence type="ECO:0000256" key="7">
    <source>
        <dbReference type="ARBA" id="ARBA00023285"/>
    </source>
</evidence>
<dbReference type="SUPFAM" id="SSF55031">
    <property type="entry name" value="Bacterial exopeptidase dimerisation domain"/>
    <property type="match status" value="1"/>
</dbReference>
<reference evidence="9" key="1">
    <citation type="submission" date="2023-07" db="EMBL/GenBank/DDBJ databases">
        <title>Sorghum-associated microbial communities from plants grown in Nebraska, USA.</title>
        <authorList>
            <person name="Schachtman D."/>
        </authorList>
    </citation>
    <scope>NUCLEOTIDE SEQUENCE</scope>
    <source>
        <strain evidence="9">DS2114</strain>
    </source>
</reference>
<dbReference type="Pfam" id="PF01546">
    <property type="entry name" value="Peptidase_M20"/>
    <property type="match status" value="1"/>
</dbReference>
<dbReference type="InterPro" id="IPR002933">
    <property type="entry name" value="Peptidase_M20"/>
</dbReference>
<organism evidence="9 10">
    <name type="scientific">Variovorax paradoxus</name>
    <dbReference type="NCBI Taxonomy" id="34073"/>
    <lineage>
        <taxon>Bacteria</taxon>
        <taxon>Pseudomonadati</taxon>
        <taxon>Pseudomonadota</taxon>
        <taxon>Betaproteobacteria</taxon>
        <taxon>Burkholderiales</taxon>
        <taxon>Comamonadaceae</taxon>
        <taxon>Variovorax</taxon>
    </lineage>
</organism>
<dbReference type="GO" id="GO:0008777">
    <property type="term" value="F:acetylornithine deacetylase activity"/>
    <property type="evidence" value="ECO:0007669"/>
    <property type="project" value="UniProtKB-EC"/>
</dbReference>
<dbReference type="SUPFAM" id="SSF53187">
    <property type="entry name" value="Zn-dependent exopeptidases"/>
    <property type="match status" value="1"/>
</dbReference>
<dbReference type="EC" id="3.5.1.16" evidence="9"/>
<keyword evidence="6" id="KW-0862">Zinc</keyword>
<evidence type="ECO:0000256" key="6">
    <source>
        <dbReference type="ARBA" id="ARBA00022833"/>
    </source>
</evidence>
<protein>
    <submittedName>
        <fullName evidence="9">Acetylornithine deacetylase</fullName>
        <ecNumber evidence="9">3.5.1.16</ecNumber>
    </submittedName>
</protein>
<dbReference type="InterPro" id="IPR036264">
    <property type="entry name" value="Bact_exopeptidase_dim_dom"/>
</dbReference>
<evidence type="ECO:0000256" key="5">
    <source>
        <dbReference type="ARBA" id="ARBA00022801"/>
    </source>
</evidence>
<dbReference type="Gene3D" id="3.30.70.360">
    <property type="match status" value="1"/>
</dbReference>
<comment type="similarity">
    <text evidence="3">Belongs to the peptidase M20A family.</text>
</comment>
<gene>
    <name evidence="9" type="ORF">J2738_002327</name>
</gene>
<comment type="caution">
    <text evidence="9">The sequence shown here is derived from an EMBL/GenBank/DDBJ whole genome shotgun (WGS) entry which is preliminary data.</text>
</comment>
<dbReference type="RefSeq" id="WP_309926693.1">
    <property type="nucleotide sequence ID" value="NZ_JAVDQZ010000003.1"/>
</dbReference>
<dbReference type="InterPro" id="IPR011650">
    <property type="entry name" value="Peptidase_M20_dimer"/>
</dbReference>
<keyword evidence="7" id="KW-0170">Cobalt</keyword>
<keyword evidence="4" id="KW-0479">Metal-binding</keyword>
<dbReference type="PANTHER" id="PTHR43808">
    <property type="entry name" value="ACETYLORNITHINE DEACETYLASE"/>
    <property type="match status" value="1"/>
</dbReference>
<dbReference type="InterPro" id="IPR050072">
    <property type="entry name" value="Peptidase_M20A"/>
</dbReference>
<evidence type="ECO:0000313" key="10">
    <source>
        <dbReference type="Proteomes" id="UP001184828"/>
    </source>
</evidence>
<comment type="cofactor">
    <cofactor evidence="1">
        <name>Co(2+)</name>
        <dbReference type="ChEBI" id="CHEBI:48828"/>
    </cofactor>
</comment>
<sequence length="484" mass="52263">MTGPIGGWSPWAPPGHARENYQGAANMVPSRACAAWKNEAPSSSAANAGGPDAMPQPAEDRISEAAIVEAAHALRAPAVRMLEQLVAHPSLLGHEQDAQAFMAQSFAKLGLRVHQFEIDEQKIRRHPGYSPSIASYEGRTNVVGIHQPRGPQKGRSLIFNGHIDVVPTGAELLWKHPPFQPVIEGDRLYGRGAADMKAGIAAYTMAYAALQSLGLEPASPVYFQSVVEEECTGNGALACLVEGYRADAAIIPEPLGGVMTCQMGVLWFALEVLGKPVHASVAQTGVGAIDFSLYLFSELKKLEQRWNEPANRYRSYAHHAHPINFNLGKIQGGEWASSVPSACRSDIRIGFYPDMNVARAKAEVEAVLAAAYAAHPARESLRYRLIYEGFQADGFDLDLDSPIVTELSKCHQDIVGQALEPTAFTGTTDAKFFNIYGQTPAVCYGPTGSSIHGIDEWVSIDSLVQVSAVLAVFMARWCGVDRID</sequence>
<dbReference type="NCBIfam" id="NF005306">
    <property type="entry name" value="PRK06837.1"/>
    <property type="match status" value="1"/>
</dbReference>
<dbReference type="InterPro" id="IPR010182">
    <property type="entry name" value="ArgE/DapE"/>
</dbReference>
<dbReference type="PANTHER" id="PTHR43808:SF25">
    <property type="entry name" value="PEPTIDASE M20 DIMERISATION DOMAIN-CONTAINING PROTEIN"/>
    <property type="match status" value="1"/>
</dbReference>
<evidence type="ECO:0000313" key="9">
    <source>
        <dbReference type="EMBL" id="MDR6426194.1"/>
    </source>
</evidence>
<evidence type="ECO:0000256" key="3">
    <source>
        <dbReference type="ARBA" id="ARBA00006247"/>
    </source>
</evidence>
<dbReference type="Gene3D" id="3.40.630.10">
    <property type="entry name" value="Zn peptidases"/>
    <property type="match status" value="1"/>
</dbReference>
<evidence type="ECO:0000259" key="8">
    <source>
        <dbReference type="Pfam" id="PF07687"/>
    </source>
</evidence>
<evidence type="ECO:0000256" key="1">
    <source>
        <dbReference type="ARBA" id="ARBA00001941"/>
    </source>
</evidence>